<evidence type="ECO:0000256" key="1">
    <source>
        <dbReference type="SAM" id="MobiDB-lite"/>
    </source>
</evidence>
<feature type="region of interest" description="Disordered" evidence="1">
    <location>
        <begin position="47"/>
        <end position="77"/>
    </location>
</feature>
<dbReference type="KEGG" id="smx:SM11_pD0387"/>
<gene>
    <name evidence="2" type="ordered locus">SM11_pD0387</name>
</gene>
<sequence>MSIEMSAEKMRKLIQDCQRDIAAYLPPESGISERQLLQQLSSRLDGQQAQDALGDGWQGWLPDDEDPAGGDDISAAAPTKWWTEPEFFGTMWKLRS</sequence>
<evidence type="ECO:0000313" key="3">
    <source>
        <dbReference type="Proteomes" id="UP000009045"/>
    </source>
</evidence>
<name>F7XJP2_SINMM</name>
<dbReference type="HOGENOM" id="CLU_157991_0_0_5"/>
<organism evidence="2 3">
    <name type="scientific">Sinorhizobium meliloti (strain SM11)</name>
    <dbReference type="NCBI Taxonomy" id="707241"/>
    <lineage>
        <taxon>Bacteria</taxon>
        <taxon>Pseudomonadati</taxon>
        <taxon>Pseudomonadota</taxon>
        <taxon>Alphaproteobacteria</taxon>
        <taxon>Hyphomicrobiales</taxon>
        <taxon>Rhizobiaceae</taxon>
        <taxon>Sinorhizobium/Ensifer group</taxon>
        <taxon>Sinorhizobium</taxon>
    </lineage>
</organism>
<evidence type="ECO:0000313" key="2">
    <source>
        <dbReference type="EMBL" id="AEH83220.1"/>
    </source>
</evidence>
<dbReference type="EMBL" id="CP001832">
    <property type="protein sequence ID" value="AEH83220.1"/>
    <property type="molecule type" value="Genomic_DNA"/>
</dbReference>
<accession>F7XJP2</accession>
<proteinExistence type="predicted"/>
<protein>
    <submittedName>
        <fullName evidence="2">Uncharacterized protein</fullName>
    </submittedName>
</protein>
<reference evidence="2 3" key="1">
    <citation type="journal article" date="2011" name="J. Biotechnol.">
        <title>The complete genome sequence of the dominant Sinorhizobium meliloti field isolate SM11 extends the S. meliloti pan-genome.</title>
        <authorList>
            <person name="Schneiker-Bekel S."/>
            <person name="Wibberg D."/>
            <person name="Bekel T."/>
            <person name="Blom J."/>
            <person name="Linke B."/>
            <person name="Neuweger H."/>
            <person name="Stiens M."/>
            <person name="Vorholter F.J."/>
            <person name="Weidner S."/>
            <person name="Goesmann A."/>
            <person name="Puhler A."/>
            <person name="Schluter A."/>
        </authorList>
    </citation>
    <scope>NUCLEOTIDE SEQUENCE [LARGE SCALE GENOMIC DNA]</scope>
    <source>
        <strain evidence="2 3">SM11</strain>
        <plasmid evidence="3">pSmeSM11d</plasmid>
    </source>
</reference>
<keyword evidence="2" id="KW-0614">Plasmid</keyword>
<geneLocation type="plasmid" evidence="2 3">
    <name>pSmeSM11d</name>
</geneLocation>
<dbReference type="AlphaFoldDB" id="F7XJP2"/>
<dbReference type="Proteomes" id="UP000009045">
    <property type="component" value="Plasmid pSmeSM11d"/>
</dbReference>
<dbReference type="PATRIC" id="fig|707241.3.peg.6068"/>